<dbReference type="Pfam" id="PF02646">
    <property type="entry name" value="RmuC"/>
    <property type="match status" value="1"/>
</dbReference>
<evidence type="ECO:0000256" key="2">
    <source>
        <dbReference type="ARBA" id="ARBA00009840"/>
    </source>
</evidence>
<keyword evidence="3" id="KW-0175">Coiled coil</keyword>
<evidence type="ECO:0000313" key="6">
    <source>
        <dbReference type="EMBL" id="PDH35363.1"/>
    </source>
</evidence>
<dbReference type="GO" id="GO:0006310">
    <property type="term" value="P:DNA recombination"/>
    <property type="evidence" value="ECO:0007669"/>
    <property type="project" value="UniProtKB-KW"/>
</dbReference>
<dbReference type="Proteomes" id="UP000219329">
    <property type="component" value="Unassembled WGS sequence"/>
</dbReference>
<feature type="region of interest" description="Disordered" evidence="5">
    <location>
        <begin position="431"/>
        <end position="459"/>
    </location>
</feature>
<dbReference type="PANTHER" id="PTHR30563">
    <property type="entry name" value="DNA RECOMBINATION PROTEIN RMUC"/>
    <property type="match status" value="1"/>
</dbReference>
<evidence type="ECO:0000256" key="3">
    <source>
        <dbReference type="ARBA" id="ARBA00023054"/>
    </source>
</evidence>
<dbReference type="PANTHER" id="PTHR30563:SF0">
    <property type="entry name" value="DNA RECOMBINATION PROTEIN RMUC"/>
    <property type="match status" value="1"/>
</dbReference>
<dbReference type="InterPro" id="IPR003798">
    <property type="entry name" value="DNA_recombination_RmuC"/>
</dbReference>
<proteinExistence type="inferred from homology"/>
<feature type="compositionally biased region" description="Basic and acidic residues" evidence="5">
    <location>
        <begin position="444"/>
        <end position="459"/>
    </location>
</feature>
<keyword evidence="4" id="KW-0233">DNA recombination</keyword>
<reference evidence="6 7" key="1">
    <citation type="submission" date="2017-08" db="EMBL/GenBank/DDBJ databases">
        <title>Fine stratification of microbial communities through a metagenomic profile of the photic zone.</title>
        <authorList>
            <person name="Haro-Moreno J.M."/>
            <person name="Lopez-Perez M."/>
            <person name="De La Torre J."/>
            <person name="Picazo A."/>
            <person name="Camacho A."/>
            <person name="Rodriguez-Valera F."/>
        </authorList>
    </citation>
    <scope>NUCLEOTIDE SEQUENCE [LARGE SCALE GENOMIC DNA]</scope>
    <source>
        <strain evidence="6">MED-G28</strain>
    </source>
</reference>
<evidence type="ECO:0000256" key="4">
    <source>
        <dbReference type="ARBA" id="ARBA00023172"/>
    </source>
</evidence>
<dbReference type="EMBL" id="NTJZ01000001">
    <property type="protein sequence ID" value="PDH35363.1"/>
    <property type="molecule type" value="Genomic_DNA"/>
</dbReference>
<evidence type="ECO:0000256" key="1">
    <source>
        <dbReference type="ARBA" id="ARBA00003416"/>
    </source>
</evidence>
<evidence type="ECO:0000313" key="7">
    <source>
        <dbReference type="Proteomes" id="UP000219329"/>
    </source>
</evidence>
<comment type="function">
    <text evidence="1">Involved in DNA recombination.</text>
</comment>
<protein>
    <submittedName>
        <fullName evidence="6">DNA recombination protein RmuC</fullName>
    </submittedName>
</protein>
<organism evidence="6 7">
    <name type="scientific">OM182 bacterium MED-G28</name>
    <dbReference type="NCBI Taxonomy" id="1986256"/>
    <lineage>
        <taxon>Bacteria</taxon>
        <taxon>Pseudomonadati</taxon>
        <taxon>Pseudomonadota</taxon>
        <taxon>Gammaproteobacteria</taxon>
        <taxon>OMG group</taxon>
        <taxon>OM182 clade</taxon>
    </lineage>
</organism>
<comment type="caution">
    <text evidence="6">The sequence shown here is derived from an EMBL/GenBank/DDBJ whole genome shotgun (WGS) entry which is preliminary data.</text>
</comment>
<name>A0A2A5WGB5_9GAMM</name>
<comment type="similarity">
    <text evidence="2">Belongs to the RmuC family.</text>
</comment>
<evidence type="ECO:0000256" key="5">
    <source>
        <dbReference type="SAM" id="MobiDB-lite"/>
    </source>
</evidence>
<accession>A0A2A5WGB5</accession>
<sequence length="459" mass="51820">MDLLLLIAGLSILLAALAVITLLVKQLQTARVNESAANERFSAKQSEMELIQQSQSRLSSENSSLLYEVQTSREELVSVKTSLDLERRQFEEKLALLNESKEQLGVVFKNIANEIFEDKSKKFTSTNRESLNAVLTPLNEKIQRFEKRVEETYDKESKERYSLAKEIENLQKLNTRISEEAVNLTNALRGDNKTQGSWGEFVLESILEKSGLVRGREYEVQVSLKDDQGGNSQPDVIVHLPESRDLIIDSKVSLKAWDIYCSAQEELIKAEALKQHLTSIRSHIKLLSAKDYQNLIGVNSLDYVFLFMPIEAAYSAAIQQEPELFQFAFEKNIIFVVPTTLLTTLKTVQNLWRLAQQNKNANEIAEKAGALYDKFVTFVEDLDEVGSKIDSSKKSFEKAHNKLLSGRGNLVKRAEALRELGAKTSKKQKTELLAKVGEADTEGLPDKKTNLEQGKKTHH</sequence>
<dbReference type="AlphaFoldDB" id="A0A2A5WGB5"/>
<gene>
    <name evidence="6" type="ORF">CNF02_01230</name>
</gene>